<proteinExistence type="predicted"/>
<feature type="domain" description="Glycosyl transferase family 28 C-terminal" evidence="2">
    <location>
        <begin position="213"/>
        <end position="304"/>
    </location>
</feature>
<dbReference type="InterPro" id="IPR050519">
    <property type="entry name" value="Glycosyltransf_28_UgtP"/>
</dbReference>
<accession>A0AAQ3LIZ8</accession>
<evidence type="ECO:0000256" key="1">
    <source>
        <dbReference type="SAM" id="MobiDB-lite"/>
    </source>
</evidence>
<reference evidence="3 4" key="1">
    <citation type="submission" date="2023-10" db="EMBL/GenBank/DDBJ databases">
        <title>Rubellicoccus peritrichatus gen. nov., sp. nov., isolated from an algae of coral reef tank.</title>
        <authorList>
            <person name="Luo J."/>
        </authorList>
    </citation>
    <scope>NUCLEOTIDE SEQUENCE [LARGE SCALE GENOMIC DNA]</scope>
    <source>
        <strain evidence="3 4">CR14</strain>
    </source>
</reference>
<name>A0AAQ3LIZ8_9BACT</name>
<evidence type="ECO:0000313" key="4">
    <source>
        <dbReference type="Proteomes" id="UP001304300"/>
    </source>
</evidence>
<dbReference type="EMBL" id="CP136920">
    <property type="protein sequence ID" value="WOO43024.1"/>
    <property type="molecule type" value="Genomic_DNA"/>
</dbReference>
<dbReference type="Gene3D" id="3.40.50.2000">
    <property type="entry name" value="Glycogen Phosphorylase B"/>
    <property type="match status" value="1"/>
</dbReference>
<sequence>MKLLILTSSTGGGHDLRANAIAAWAKERQDLGVETEIFRPLEASGALNDFGVNLYNQIQRKMPAAHHAYWSFLELAGLHRRPWQLSGVQPFVSKLESFRPDLIISVHAHLNHGYMELARRTLGQNKVKVGTYCGELEDGYGFSRHWVNPKADIFIGASEYCCGAAKRIGMVDEKNMLGGFMLRPSSYKAYTETEKAACLENHGLDPKRFTLLLATGAVGANNHQKLLEALDWTQLDMQVVALCGKGQTVLDELNAWKPRHSKILLKALPYIDEMPLMLASASALVARGGTGTTSEAILAGCPLIANGIGGVMPQEMITLKYLRHFGITEKIASARDLPKLIKSWTESPKSLDEAKERMKSAKPPGEPSAIIERLANL</sequence>
<protein>
    <submittedName>
        <fullName evidence="3">Glycosyltransferase</fullName>
    </submittedName>
</protein>
<dbReference type="PANTHER" id="PTHR43025">
    <property type="entry name" value="MONOGALACTOSYLDIACYLGLYCEROL SYNTHASE"/>
    <property type="match status" value="1"/>
</dbReference>
<dbReference type="Proteomes" id="UP001304300">
    <property type="component" value="Chromosome"/>
</dbReference>
<dbReference type="Pfam" id="PF04101">
    <property type="entry name" value="Glyco_tran_28_C"/>
    <property type="match status" value="1"/>
</dbReference>
<feature type="region of interest" description="Disordered" evidence="1">
    <location>
        <begin position="348"/>
        <end position="367"/>
    </location>
</feature>
<evidence type="ECO:0000313" key="3">
    <source>
        <dbReference type="EMBL" id="WOO43024.1"/>
    </source>
</evidence>
<dbReference type="RefSeq" id="WP_317835560.1">
    <property type="nucleotide sequence ID" value="NZ_CP136920.1"/>
</dbReference>
<organism evidence="3 4">
    <name type="scientific">Rubellicoccus peritrichatus</name>
    <dbReference type="NCBI Taxonomy" id="3080537"/>
    <lineage>
        <taxon>Bacteria</taxon>
        <taxon>Pseudomonadati</taxon>
        <taxon>Verrucomicrobiota</taxon>
        <taxon>Opitutia</taxon>
        <taxon>Puniceicoccales</taxon>
        <taxon>Cerasicoccaceae</taxon>
        <taxon>Rubellicoccus</taxon>
    </lineage>
</organism>
<dbReference type="AlphaFoldDB" id="A0AAQ3LIZ8"/>
<feature type="compositionally biased region" description="Basic and acidic residues" evidence="1">
    <location>
        <begin position="349"/>
        <end position="359"/>
    </location>
</feature>
<evidence type="ECO:0000259" key="2">
    <source>
        <dbReference type="Pfam" id="PF04101"/>
    </source>
</evidence>
<dbReference type="GO" id="GO:0016758">
    <property type="term" value="F:hexosyltransferase activity"/>
    <property type="evidence" value="ECO:0007669"/>
    <property type="project" value="InterPro"/>
</dbReference>
<dbReference type="InterPro" id="IPR007235">
    <property type="entry name" value="Glyco_trans_28_C"/>
</dbReference>
<dbReference type="PANTHER" id="PTHR43025:SF3">
    <property type="entry name" value="MONOGALACTOSYLDIACYLGLYCEROL SYNTHASE 1, CHLOROPLASTIC"/>
    <property type="match status" value="1"/>
</dbReference>
<dbReference type="SUPFAM" id="SSF53756">
    <property type="entry name" value="UDP-Glycosyltransferase/glycogen phosphorylase"/>
    <property type="match status" value="1"/>
</dbReference>
<gene>
    <name evidence="3" type="ORF">RZN69_07955</name>
</gene>
<keyword evidence="4" id="KW-1185">Reference proteome</keyword>
<dbReference type="KEGG" id="puo:RZN69_07955"/>